<evidence type="ECO:0000256" key="3">
    <source>
        <dbReference type="ARBA" id="ARBA00022723"/>
    </source>
</evidence>
<dbReference type="GO" id="GO:0020037">
    <property type="term" value="F:heme binding"/>
    <property type="evidence" value="ECO:0007669"/>
    <property type="project" value="InterPro"/>
</dbReference>
<name>A0A381PZW0_9ZZZZ</name>
<dbReference type="Pfam" id="PF00067">
    <property type="entry name" value="p450"/>
    <property type="match status" value="1"/>
</dbReference>
<organism evidence="7">
    <name type="scientific">marine metagenome</name>
    <dbReference type="NCBI Taxonomy" id="408172"/>
    <lineage>
        <taxon>unclassified sequences</taxon>
        <taxon>metagenomes</taxon>
        <taxon>ecological metagenomes</taxon>
    </lineage>
</organism>
<comment type="similarity">
    <text evidence="1">Belongs to the cytochrome P450 family.</text>
</comment>
<dbReference type="InterPro" id="IPR001128">
    <property type="entry name" value="Cyt_P450"/>
</dbReference>
<dbReference type="Gene3D" id="1.10.630.10">
    <property type="entry name" value="Cytochrome P450"/>
    <property type="match status" value="1"/>
</dbReference>
<gene>
    <name evidence="7" type="ORF">METZ01_LOCUS25435</name>
</gene>
<evidence type="ECO:0000256" key="5">
    <source>
        <dbReference type="ARBA" id="ARBA00023004"/>
    </source>
</evidence>
<protein>
    <recommendedName>
        <fullName evidence="8">Cytochrome P450</fullName>
    </recommendedName>
</protein>
<proteinExistence type="inferred from homology"/>
<dbReference type="GO" id="GO:0008395">
    <property type="term" value="F:steroid hydroxylase activity"/>
    <property type="evidence" value="ECO:0007669"/>
    <property type="project" value="TreeGrafter"/>
</dbReference>
<keyword evidence="5" id="KW-0408">Iron</keyword>
<dbReference type="FunFam" id="1.10.630.10:FF:000018">
    <property type="entry name" value="Cytochrome P450 monooxygenase"/>
    <property type="match status" value="1"/>
</dbReference>
<evidence type="ECO:0000256" key="1">
    <source>
        <dbReference type="ARBA" id="ARBA00010617"/>
    </source>
</evidence>
<evidence type="ECO:0000256" key="4">
    <source>
        <dbReference type="ARBA" id="ARBA00023002"/>
    </source>
</evidence>
<dbReference type="PANTHER" id="PTHR46696">
    <property type="entry name" value="P450, PUTATIVE (EUROFUNG)-RELATED"/>
    <property type="match status" value="1"/>
</dbReference>
<dbReference type="InterPro" id="IPR002397">
    <property type="entry name" value="Cyt_P450_B"/>
</dbReference>
<keyword evidence="4" id="KW-0560">Oxidoreductase</keyword>
<reference evidence="7" key="1">
    <citation type="submission" date="2018-05" db="EMBL/GenBank/DDBJ databases">
        <authorList>
            <person name="Lanie J.A."/>
            <person name="Ng W.-L."/>
            <person name="Kazmierczak K.M."/>
            <person name="Andrzejewski T.M."/>
            <person name="Davidsen T.M."/>
            <person name="Wayne K.J."/>
            <person name="Tettelin H."/>
            <person name="Glass J.I."/>
            <person name="Rusch D."/>
            <person name="Podicherti R."/>
            <person name="Tsui H.-C.T."/>
            <person name="Winkler M.E."/>
        </authorList>
    </citation>
    <scope>NUCLEOTIDE SEQUENCE</scope>
</reference>
<evidence type="ECO:0000256" key="6">
    <source>
        <dbReference type="ARBA" id="ARBA00023033"/>
    </source>
</evidence>
<dbReference type="CDD" id="cd11033">
    <property type="entry name" value="CYP142-like"/>
    <property type="match status" value="1"/>
</dbReference>
<keyword evidence="2" id="KW-0349">Heme</keyword>
<keyword evidence="3" id="KW-0479">Metal-binding</keyword>
<dbReference type="PRINTS" id="PR00385">
    <property type="entry name" value="P450"/>
</dbReference>
<dbReference type="AlphaFoldDB" id="A0A381PZW0"/>
<evidence type="ECO:0000256" key="2">
    <source>
        <dbReference type="ARBA" id="ARBA00022617"/>
    </source>
</evidence>
<dbReference type="GO" id="GO:0036199">
    <property type="term" value="F:cholest-4-en-3-one 26-monooxygenase activity"/>
    <property type="evidence" value="ECO:0007669"/>
    <property type="project" value="TreeGrafter"/>
</dbReference>
<dbReference type="GO" id="GO:0006707">
    <property type="term" value="P:cholesterol catabolic process"/>
    <property type="evidence" value="ECO:0007669"/>
    <property type="project" value="TreeGrafter"/>
</dbReference>
<dbReference type="GO" id="GO:0005506">
    <property type="term" value="F:iron ion binding"/>
    <property type="evidence" value="ECO:0007669"/>
    <property type="project" value="InterPro"/>
</dbReference>
<dbReference type="InterPro" id="IPR036396">
    <property type="entry name" value="Cyt_P450_sf"/>
</dbReference>
<dbReference type="EMBL" id="UINC01001150">
    <property type="protein sequence ID" value="SUZ72581.1"/>
    <property type="molecule type" value="Genomic_DNA"/>
</dbReference>
<sequence length="421" mass="46573">MRNWNTSHPNLMDPLFWLQPAAQCDSAIAQLHNEAPLGWFEEPLPENPYLQAGPGYWCVTRHEDIATVSRNPEIYSSAQGITITDAPPEFLEFFSSMISMDDPRHARLRRIVSKGFTPRMLSALEDSVQNVAASIVDEIAERGRCDFVTDVASALPLKIVCDLMGVPDSAYEMVFANTNIILGIGDPEFAPEGVDFVTALLNAGSDLAQLMGEVAEAKKGGDGRDLTSILVNAELEDDHLDQADLASFFVLLVVAGNETTRNAISWGLKYLTDSPDQRAVWAADFEGVAPTAVEEIVRLASPVTYMRRTVTEDTLLGEQEILEGDKVAMFYLAANRDPSVFDDPYRFNVQRTPNPQYGFGGPGPHFCLGAHLARREITVMFRELFQKLPDIHAVGEPDTLQSSFIHGVKHMRAEFTPVKTR</sequence>
<dbReference type="PANTHER" id="PTHR46696:SF4">
    <property type="entry name" value="BIOTIN BIOSYNTHESIS CYTOCHROME P450"/>
    <property type="match status" value="1"/>
</dbReference>
<evidence type="ECO:0000313" key="7">
    <source>
        <dbReference type="EMBL" id="SUZ72581.1"/>
    </source>
</evidence>
<dbReference type="PRINTS" id="PR00359">
    <property type="entry name" value="BP450"/>
</dbReference>
<dbReference type="SUPFAM" id="SSF48264">
    <property type="entry name" value="Cytochrome P450"/>
    <property type="match status" value="1"/>
</dbReference>
<evidence type="ECO:0008006" key="8">
    <source>
        <dbReference type="Google" id="ProtNLM"/>
    </source>
</evidence>
<accession>A0A381PZW0</accession>
<keyword evidence="6" id="KW-0503">Monooxygenase</keyword>